<keyword evidence="1" id="KW-0812">Transmembrane</keyword>
<dbReference type="InterPro" id="IPR011050">
    <property type="entry name" value="Pectin_lyase_fold/virulence"/>
</dbReference>
<accession>A0AAW0TLN8</accession>
<gene>
    <name evidence="2" type="ORF">O3P69_018240</name>
</gene>
<keyword evidence="1" id="KW-0472">Membrane</keyword>
<keyword evidence="1" id="KW-1133">Transmembrane helix</keyword>
<dbReference type="Gene3D" id="2.160.20.10">
    <property type="entry name" value="Single-stranded right-handed beta-helix, Pectin lyase-like"/>
    <property type="match status" value="1"/>
</dbReference>
<protein>
    <recommendedName>
        <fullName evidence="4">Right handed beta helix domain-containing protein</fullName>
    </recommendedName>
</protein>
<sequence>MLPLRRVSDVHSPRQDVEVILSSWWGCAGKRTTPHTSLLVRTSSTTCRMSRWLVAVVAVVVMLQVGPCCSLEARCPPQNGKDRYCQCITENVRSGSQITIKCDFQKKEDVDLTENLYPFAKSKALSASVRVSNATSVRVTQGFLEEWLKILSVGLDLWNCGTVTLSSAPHIYRHLSHSFSTFIGIGLVGCQVPEVPANLLRDRFTASLLIKHSQVGIVRRGVLNAVFKVRYIVLEDSLVDKVEGPVAAEGSFLLSQRDVHRWNGLVLNNVTIHSLGPGSFNLTHKASKRENTHKVEVKDCLVSQVGRGGITAQGDVAVTIKNNIFKNLEDGALKISVSRDLKFQGNLVQAAGEASLQGIQCQNLTEMDTNMIYITLDKNRTELLDELSFNPFSASCGLSQMFKVVNVDVPLTTIVFSHSTWVLLAILLLLVLAAGGILYRWRENNKLQNQSQNNFHSYNGVSSSAQYQANQQEVNMVQSNVSNRACDRTTL</sequence>
<evidence type="ECO:0000256" key="1">
    <source>
        <dbReference type="SAM" id="Phobius"/>
    </source>
</evidence>
<organism evidence="2 3">
    <name type="scientific">Scylla paramamosain</name>
    <name type="common">Mud crab</name>
    <dbReference type="NCBI Taxonomy" id="85552"/>
    <lineage>
        <taxon>Eukaryota</taxon>
        <taxon>Metazoa</taxon>
        <taxon>Ecdysozoa</taxon>
        <taxon>Arthropoda</taxon>
        <taxon>Crustacea</taxon>
        <taxon>Multicrustacea</taxon>
        <taxon>Malacostraca</taxon>
        <taxon>Eumalacostraca</taxon>
        <taxon>Eucarida</taxon>
        <taxon>Decapoda</taxon>
        <taxon>Pleocyemata</taxon>
        <taxon>Brachyura</taxon>
        <taxon>Eubrachyura</taxon>
        <taxon>Portunoidea</taxon>
        <taxon>Portunidae</taxon>
        <taxon>Portuninae</taxon>
        <taxon>Scylla</taxon>
    </lineage>
</organism>
<evidence type="ECO:0000313" key="2">
    <source>
        <dbReference type="EMBL" id="KAK8387561.1"/>
    </source>
</evidence>
<reference evidence="2 3" key="1">
    <citation type="submission" date="2023-03" db="EMBL/GenBank/DDBJ databases">
        <title>High-quality genome of Scylla paramamosain provides insights in environmental adaptation.</title>
        <authorList>
            <person name="Zhang L."/>
        </authorList>
    </citation>
    <scope>NUCLEOTIDE SEQUENCE [LARGE SCALE GENOMIC DNA]</scope>
    <source>
        <strain evidence="2">LZ_2023a</strain>
        <tissue evidence="2">Muscle</tissue>
    </source>
</reference>
<proteinExistence type="predicted"/>
<dbReference type="SUPFAM" id="SSF51126">
    <property type="entry name" value="Pectin lyase-like"/>
    <property type="match status" value="1"/>
</dbReference>
<keyword evidence="3" id="KW-1185">Reference proteome</keyword>
<dbReference type="InterPro" id="IPR012334">
    <property type="entry name" value="Pectin_lyas_fold"/>
</dbReference>
<comment type="caution">
    <text evidence="2">The sequence shown here is derived from an EMBL/GenBank/DDBJ whole genome shotgun (WGS) entry which is preliminary data.</text>
</comment>
<feature type="transmembrane region" description="Helical" evidence="1">
    <location>
        <begin position="421"/>
        <end position="441"/>
    </location>
</feature>
<evidence type="ECO:0008006" key="4">
    <source>
        <dbReference type="Google" id="ProtNLM"/>
    </source>
</evidence>
<dbReference type="AlphaFoldDB" id="A0AAW0TLN8"/>
<dbReference type="Proteomes" id="UP001487740">
    <property type="component" value="Unassembled WGS sequence"/>
</dbReference>
<evidence type="ECO:0000313" key="3">
    <source>
        <dbReference type="Proteomes" id="UP001487740"/>
    </source>
</evidence>
<name>A0AAW0TLN8_SCYPA</name>
<dbReference type="EMBL" id="JARAKH010000030">
    <property type="protein sequence ID" value="KAK8387561.1"/>
    <property type="molecule type" value="Genomic_DNA"/>
</dbReference>